<proteinExistence type="predicted"/>
<organism evidence="1">
    <name type="scientific">Staphylococcus xylosus</name>
    <dbReference type="NCBI Taxonomy" id="1288"/>
    <lineage>
        <taxon>Bacteria</taxon>
        <taxon>Bacillati</taxon>
        <taxon>Bacillota</taxon>
        <taxon>Bacilli</taxon>
        <taxon>Bacillales</taxon>
        <taxon>Staphylococcaceae</taxon>
        <taxon>Staphylococcus</taxon>
    </lineage>
</organism>
<dbReference type="AlphaFoldDB" id="A0A939NDW8"/>
<gene>
    <name evidence="1" type="ORF">J4710_08200</name>
</gene>
<comment type="caution">
    <text evidence="1">The sequence shown here is derived from an EMBL/GenBank/DDBJ whole genome shotgun (WGS) entry which is preliminary data.</text>
</comment>
<accession>A0A939NDW8</accession>
<dbReference type="EMBL" id="JAGETT010000052">
    <property type="protein sequence ID" value="MBO1919981.1"/>
    <property type="molecule type" value="Genomic_DNA"/>
</dbReference>
<evidence type="ECO:0000313" key="1">
    <source>
        <dbReference type="EMBL" id="MBO1919981.1"/>
    </source>
</evidence>
<reference evidence="1" key="1">
    <citation type="submission" date="2021-03" db="EMBL/GenBank/DDBJ databases">
        <title>Molecular epidemiology and mechanisms of colistin and carbapenem resistance in Enterobacteriaceae from clinical isolates, the environment and porcine samples in Pretoria, South Africa.</title>
        <authorList>
            <person name="Bogoshi D."/>
            <person name="Mbelle N.M."/>
            <person name="Naidoo V."/>
            <person name="Osei Sekyere J."/>
        </authorList>
    </citation>
    <scope>NUCLEOTIDE SEQUENCE</scope>
    <source>
        <strain evidence="1">ESB009</strain>
    </source>
</reference>
<name>A0A939NDW8_STAXY</name>
<protein>
    <submittedName>
        <fullName evidence="1">Uncharacterized protein</fullName>
    </submittedName>
</protein>
<sequence>MQSAINVGDTCCGNQVHTIVQHIDFDDITARHQSLSQLEQKKNDAIGIALKLKVN</sequence>